<protein>
    <submittedName>
        <fullName evidence="3">Amyloid fiber anchoring/assembly protein TapA</fullName>
    </submittedName>
</protein>
<name>A0ABU9K6V0_9BACI</name>
<organism evidence="3 4">
    <name type="scientific">Rossellomorea oryzaecorticis</name>
    <dbReference type="NCBI Taxonomy" id="1396505"/>
    <lineage>
        <taxon>Bacteria</taxon>
        <taxon>Bacillati</taxon>
        <taxon>Bacillota</taxon>
        <taxon>Bacilli</taxon>
        <taxon>Bacillales</taxon>
        <taxon>Bacillaceae</taxon>
        <taxon>Rossellomorea</taxon>
    </lineage>
</organism>
<proteinExistence type="predicted"/>
<evidence type="ECO:0000256" key="1">
    <source>
        <dbReference type="SAM" id="MobiDB-lite"/>
    </source>
</evidence>
<keyword evidence="4" id="KW-1185">Reference proteome</keyword>
<dbReference type="Proteomes" id="UP001389717">
    <property type="component" value="Unassembled WGS sequence"/>
</dbReference>
<accession>A0ABU9K6V0</accession>
<feature type="compositionally biased region" description="Low complexity" evidence="1">
    <location>
        <begin position="229"/>
        <end position="238"/>
    </location>
</feature>
<feature type="compositionally biased region" description="Acidic residues" evidence="1">
    <location>
        <begin position="239"/>
        <end position="248"/>
    </location>
</feature>
<keyword evidence="2" id="KW-0812">Transmembrane</keyword>
<comment type="caution">
    <text evidence="3">The sequence shown here is derived from an EMBL/GenBank/DDBJ whole genome shotgun (WGS) entry which is preliminary data.</text>
</comment>
<keyword evidence="2" id="KW-0472">Membrane</keyword>
<feature type="compositionally biased region" description="Acidic residues" evidence="1">
    <location>
        <begin position="255"/>
        <end position="270"/>
    </location>
</feature>
<feature type="transmembrane region" description="Helical" evidence="2">
    <location>
        <begin position="12"/>
        <end position="31"/>
    </location>
</feature>
<evidence type="ECO:0000256" key="2">
    <source>
        <dbReference type="SAM" id="Phobius"/>
    </source>
</evidence>
<dbReference type="InterPro" id="IPR023848">
    <property type="entry name" value="TasA"/>
</dbReference>
<feature type="region of interest" description="Disordered" evidence="1">
    <location>
        <begin position="181"/>
        <end position="288"/>
    </location>
</feature>
<dbReference type="EMBL" id="JBBYAF010000001">
    <property type="protein sequence ID" value="MEL3970698.1"/>
    <property type="molecule type" value="Genomic_DNA"/>
</dbReference>
<feature type="compositionally biased region" description="Basic and acidic residues" evidence="1">
    <location>
        <begin position="181"/>
        <end position="215"/>
    </location>
</feature>
<evidence type="ECO:0000313" key="3">
    <source>
        <dbReference type="EMBL" id="MEL3970698.1"/>
    </source>
</evidence>
<reference evidence="3 4" key="1">
    <citation type="submission" date="2024-04" db="EMBL/GenBank/DDBJ databases">
        <title>Bacillus oryzaecorticis sp. nov., a moderately halophilic bacterium isolated from rice husks.</title>
        <authorList>
            <person name="Zhu H.-S."/>
        </authorList>
    </citation>
    <scope>NUCLEOTIDE SEQUENCE [LARGE SCALE GENOMIC DNA]</scope>
    <source>
        <strain evidence="3 4">ZC255</strain>
    </source>
</reference>
<keyword evidence="2" id="KW-1133">Transmembrane helix</keyword>
<gene>
    <name evidence="3" type="primary">tapA</name>
    <name evidence="3" type="ORF">AAEO50_00250</name>
</gene>
<dbReference type="NCBIfam" id="TIGR04087">
    <property type="entry name" value="YqxM_for_SipW"/>
    <property type="match status" value="1"/>
</dbReference>
<sequence>MKKFKSRYRSFLVAFQILTIWYFMMISALQLNSFTNAAFNDVEEQDASLHVSWYIDDWDKSSLSFDGMQKGGQCGKIFADISRGENKIIFSTWVYEVFKVSKSKTPIGEAIDSGVISKNEINQSDRTARLVSEKITENGKYQFRVKRPLGHPGDNQPDEQGYSYMWNEGVIEVKDCVEPLATPKEERKQESSEDTSNNKDETISPSETETKEERIPITPDTETTEEQEAPAQEPPSSEVESEGQDNADDDKKDEEVEPPVEPDPETEEEQTSSTSPTEPSTKDGGKEE</sequence>
<evidence type="ECO:0000313" key="4">
    <source>
        <dbReference type="Proteomes" id="UP001389717"/>
    </source>
</evidence>